<evidence type="ECO:0000313" key="3">
    <source>
        <dbReference type="Proteomes" id="UP000887226"/>
    </source>
</evidence>
<reference evidence="2" key="1">
    <citation type="journal article" date="2021" name="IMA Fungus">
        <title>Genomic characterization of three marine fungi, including Emericellopsis atlantica sp. nov. with signatures of a generalist lifestyle and marine biomass degradation.</title>
        <authorList>
            <person name="Hagestad O.C."/>
            <person name="Hou L."/>
            <person name="Andersen J.H."/>
            <person name="Hansen E.H."/>
            <person name="Altermark B."/>
            <person name="Li C."/>
            <person name="Kuhnert E."/>
            <person name="Cox R.J."/>
            <person name="Crous P.W."/>
            <person name="Spatafora J.W."/>
            <person name="Lail K."/>
            <person name="Amirebrahimi M."/>
            <person name="Lipzen A."/>
            <person name="Pangilinan J."/>
            <person name="Andreopoulos W."/>
            <person name="Hayes R.D."/>
            <person name="Ng V."/>
            <person name="Grigoriev I.V."/>
            <person name="Jackson S.A."/>
            <person name="Sutton T.D.S."/>
            <person name="Dobson A.D.W."/>
            <person name="Rama T."/>
        </authorList>
    </citation>
    <scope>NUCLEOTIDE SEQUENCE</scope>
    <source>
        <strain evidence="2">TRa3180A</strain>
    </source>
</reference>
<comment type="caution">
    <text evidence="2">The sequence shown here is derived from an EMBL/GenBank/DDBJ whole genome shotgun (WGS) entry which is preliminary data.</text>
</comment>
<feature type="compositionally biased region" description="Polar residues" evidence="1">
    <location>
        <begin position="73"/>
        <end position="95"/>
    </location>
</feature>
<dbReference type="Proteomes" id="UP000887226">
    <property type="component" value="Unassembled WGS sequence"/>
</dbReference>
<gene>
    <name evidence="2" type="ORF">BJ878DRAFT_478368</name>
</gene>
<organism evidence="2 3">
    <name type="scientific">Calycina marina</name>
    <dbReference type="NCBI Taxonomy" id="1763456"/>
    <lineage>
        <taxon>Eukaryota</taxon>
        <taxon>Fungi</taxon>
        <taxon>Dikarya</taxon>
        <taxon>Ascomycota</taxon>
        <taxon>Pezizomycotina</taxon>
        <taxon>Leotiomycetes</taxon>
        <taxon>Helotiales</taxon>
        <taxon>Pezizellaceae</taxon>
        <taxon>Calycina</taxon>
    </lineage>
</organism>
<evidence type="ECO:0000313" key="2">
    <source>
        <dbReference type="EMBL" id="KAG9246355.1"/>
    </source>
</evidence>
<evidence type="ECO:0000256" key="1">
    <source>
        <dbReference type="SAM" id="MobiDB-lite"/>
    </source>
</evidence>
<accession>A0A9P7Z6P2</accession>
<dbReference type="AlphaFoldDB" id="A0A9P7Z6P2"/>
<dbReference type="EMBL" id="MU253807">
    <property type="protein sequence ID" value="KAG9246355.1"/>
    <property type="molecule type" value="Genomic_DNA"/>
</dbReference>
<protein>
    <submittedName>
        <fullName evidence="2">Uncharacterized protein</fullName>
    </submittedName>
</protein>
<proteinExistence type="predicted"/>
<sequence length="218" mass="24102">MALTGSREVLFRNKASTSLSHVFTTPLSQTTTRMNISKNTATESTATKNNVFDNVYDDKTVTQSNGVFLPTASRPTESRQTSQTMQRYTPAGQTARTAQIAQTLRFPTQYEQTMQRYTPAGQAAQTSQRYTYKQTQYELPLEQRLAQARAEGEQAGYEYAANGGGPGGAEAYAAERGRADRHEAMIHETMRKTGCSLDEAVHAINRFENDGVILTSSH</sequence>
<feature type="region of interest" description="Disordered" evidence="1">
    <location>
        <begin position="66"/>
        <end position="95"/>
    </location>
</feature>
<name>A0A9P7Z6P2_9HELO</name>
<keyword evidence="3" id="KW-1185">Reference proteome</keyword>